<dbReference type="SUPFAM" id="SSF53383">
    <property type="entry name" value="PLP-dependent transferases"/>
    <property type="match status" value="1"/>
</dbReference>
<name>A0ABT8Y5Q1_9SPHN</name>
<evidence type="ECO:0000256" key="2">
    <source>
        <dbReference type="ARBA" id="ARBA00022679"/>
    </source>
</evidence>
<evidence type="ECO:0000313" key="5">
    <source>
        <dbReference type="Proteomes" id="UP001169764"/>
    </source>
</evidence>
<accession>A0ABT8Y5Q1</accession>
<comment type="caution">
    <text evidence="4">The sequence shown here is derived from an EMBL/GenBank/DDBJ whole genome shotgun (WGS) entry which is preliminary data.</text>
</comment>
<gene>
    <name evidence="4" type="ORF">Q4F19_04575</name>
</gene>
<protein>
    <submittedName>
        <fullName evidence="4">Aminotransferase class I/II-fold pyridoxal phosphate-dependent enzyme</fullName>
    </submittedName>
</protein>
<dbReference type="GO" id="GO:0008483">
    <property type="term" value="F:transaminase activity"/>
    <property type="evidence" value="ECO:0007669"/>
    <property type="project" value="UniProtKB-KW"/>
</dbReference>
<dbReference type="Pfam" id="PF00155">
    <property type="entry name" value="Aminotran_1_2"/>
    <property type="match status" value="1"/>
</dbReference>
<feature type="domain" description="Aminotransferase class I/classII large" evidence="3">
    <location>
        <begin position="36"/>
        <end position="376"/>
    </location>
</feature>
<dbReference type="Gene3D" id="3.90.1150.10">
    <property type="entry name" value="Aspartate Aminotransferase, domain 1"/>
    <property type="match status" value="1"/>
</dbReference>
<keyword evidence="5" id="KW-1185">Reference proteome</keyword>
<dbReference type="RefSeq" id="WP_303540270.1">
    <property type="nucleotide sequence ID" value="NZ_JAUOTP010000002.1"/>
</dbReference>
<dbReference type="Gene3D" id="3.40.640.10">
    <property type="entry name" value="Type I PLP-dependent aspartate aminotransferase-like (Major domain)"/>
    <property type="match status" value="1"/>
</dbReference>
<dbReference type="InterPro" id="IPR004839">
    <property type="entry name" value="Aminotransferase_I/II_large"/>
</dbReference>
<keyword evidence="2" id="KW-0808">Transferase</keyword>
<dbReference type="InterPro" id="IPR015424">
    <property type="entry name" value="PyrdxlP-dep_Trfase"/>
</dbReference>
<dbReference type="PANTHER" id="PTHR13693">
    <property type="entry name" value="CLASS II AMINOTRANSFERASE/8-AMINO-7-OXONONANOATE SYNTHASE"/>
    <property type="match status" value="1"/>
</dbReference>
<evidence type="ECO:0000256" key="1">
    <source>
        <dbReference type="ARBA" id="ARBA00001933"/>
    </source>
</evidence>
<dbReference type="InterPro" id="IPR015422">
    <property type="entry name" value="PyrdxlP-dep_Trfase_small"/>
</dbReference>
<dbReference type="PANTHER" id="PTHR13693:SF3">
    <property type="entry name" value="LD36009P"/>
    <property type="match status" value="1"/>
</dbReference>
<dbReference type="InterPro" id="IPR015421">
    <property type="entry name" value="PyrdxlP-dep_Trfase_major"/>
</dbReference>
<dbReference type="Proteomes" id="UP001169764">
    <property type="component" value="Unassembled WGS sequence"/>
</dbReference>
<organism evidence="4 5">
    <name type="scientific">Sphingomonas natans</name>
    <dbReference type="NCBI Taxonomy" id="3063330"/>
    <lineage>
        <taxon>Bacteria</taxon>
        <taxon>Pseudomonadati</taxon>
        <taxon>Pseudomonadota</taxon>
        <taxon>Alphaproteobacteria</taxon>
        <taxon>Sphingomonadales</taxon>
        <taxon>Sphingomonadaceae</taxon>
        <taxon>Sphingomonas</taxon>
    </lineage>
</organism>
<proteinExistence type="predicted"/>
<dbReference type="InterPro" id="IPR050087">
    <property type="entry name" value="AON_synthase_class-II"/>
</dbReference>
<keyword evidence="4" id="KW-0032">Aminotransferase</keyword>
<evidence type="ECO:0000313" key="4">
    <source>
        <dbReference type="EMBL" id="MDO6413650.1"/>
    </source>
</evidence>
<comment type="cofactor">
    <cofactor evidence="1">
        <name>pyridoxal 5'-phosphate</name>
        <dbReference type="ChEBI" id="CHEBI:597326"/>
    </cofactor>
</comment>
<dbReference type="EMBL" id="JAUOTP010000002">
    <property type="protein sequence ID" value="MDO6413650.1"/>
    <property type="molecule type" value="Genomic_DNA"/>
</dbReference>
<evidence type="ECO:0000259" key="3">
    <source>
        <dbReference type="Pfam" id="PF00155"/>
    </source>
</evidence>
<sequence length="401" mass="42918">MVQRAGDALGIANPYFRVHEGIAGARSTIEGQIYDNFVSYNYLGLNGSPRVSDAAKNAIDRYGTSVSASRIVSGERPIHLALEEKLAAIYRTEDALTLVSGHATNVTVIGHLVGRGDLIVHDALSHNSIVQGALLSGAQRIAFPHNDMDELDRLLGQARSGADRALIVVEGHYSMDGDIPDLARLITIARRHRAHIMVDEAHSLGVLGTKGHGIFEHSDVDPGEIDVWMGTLSKTLSGCGGYIAGSRQLIEYLRYSAPGFVYSVGLPPPIAAAALASLEMMAAEPERIARLQANSARFLKTARAHGLDTGLSIGSAIVPVMTGSSIVAARAADALFARGINVQPIIYPAVPEQGARLRFFISSLHEQEQLDRVARSVAETIAELRDMPVDLTDLANRLAAR</sequence>
<reference evidence="4" key="1">
    <citation type="submission" date="2023-07" db="EMBL/GenBank/DDBJ databases">
        <authorList>
            <person name="Kim M."/>
        </authorList>
    </citation>
    <scope>NUCLEOTIDE SEQUENCE</scope>
    <source>
        <strain evidence="4">BIUV-7</strain>
    </source>
</reference>